<sequence>MLLCLATCALGRPINSTLTPLDDPKGEVILDVGQHARITTQNIALGTSLIIVGLVQVFFGFKFIRLTLFVTGFLSWAVSAMMIMVAIRWDVVYTTFMPSHYYMWVWIGSGLIGALLAFRYWDLGVIFTGAFGGFALAMGIIAAVNLRIENVGRYVILSILILGGAAFATFYEKVFVVVATSFGGAYLLMYGVDEFVQVGYREMIVIFDFTSKTFTYHPNKHVYVMLASSVLLTGLGVGWEFWHHQTPLWMDRKAVFRIYGRPFGKRPKKLVGQRITHHVKSSGWYGYIFGGLRRRTESEVLYGDDLDCIDCGQSVEHQNEPTPSSVPGSSSEDLEHGEAKPPKVAIPPLETQPVKTAPLDDLEHKHGHGDESPIEILVPDLPASSSKNTGDVQQQLEPIGSVETTVKDDTHSGHDQSSLSQIPSPTPSPRSPDSVSSPTADPGPSVPPNLPSGMHHPLFESHLGHRTMEMIHMVTDESPGNTIPSYVSRDRPQQRFAYHNMFLDEGASSPMRSNLEIIQESTAAAIASASTSTSTTNATPPPQPVLSQSPPEQPSLHPSSPSSPSTPPPHPPQYSPHSSDNP</sequence>
<comment type="subcellular location">
    <subcellularLocation>
        <location evidence="1">Membrane</location>
        <topology evidence="1">Multi-pass membrane protein</topology>
    </subcellularLocation>
</comment>
<feature type="compositionally biased region" description="Basic and acidic residues" evidence="7">
    <location>
        <begin position="405"/>
        <end position="414"/>
    </location>
</feature>
<dbReference type="AlphaFoldDB" id="A0A9P5SEQ7"/>
<feature type="compositionally biased region" description="Low complexity" evidence="7">
    <location>
        <begin position="525"/>
        <end position="538"/>
    </location>
</feature>
<reference evidence="10" key="1">
    <citation type="journal article" date="2020" name="Fungal Divers.">
        <title>Resolving the Mortierellaceae phylogeny through synthesis of multi-gene phylogenetics and phylogenomics.</title>
        <authorList>
            <person name="Vandepol N."/>
            <person name="Liber J."/>
            <person name="Desiro A."/>
            <person name="Na H."/>
            <person name="Kennedy M."/>
            <person name="Barry K."/>
            <person name="Grigoriev I.V."/>
            <person name="Miller A.N."/>
            <person name="O'Donnell K."/>
            <person name="Stajich J.E."/>
            <person name="Bonito G."/>
        </authorList>
    </citation>
    <scope>NUCLEOTIDE SEQUENCE</scope>
    <source>
        <strain evidence="10">NVP1</strain>
    </source>
</reference>
<evidence type="ECO:0000256" key="1">
    <source>
        <dbReference type="ARBA" id="ARBA00004141"/>
    </source>
</evidence>
<gene>
    <name evidence="10" type="ORF">BG006_009222</name>
</gene>
<organism evidence="10 11">
    <name type="scientific">Podila minutissima</name>
    <dbReference type="NCBI Taxonomy" id="64525"/>
    <lineage>
        <taxon>Eukaryota</taxon>
        <taxon>Fungi</taxon>
        <taxon>Fungi incertae sedis</taxon>
        <taxon>Mucoromycota</taxon>
        <taxon>Mortierellomycotina</taxon>
        <taxon>Mortierellomycetes</taxon>
        <taxon>Mortierellales</taxon>
        <taxon>Mortierellaceae</taxon>
        <taxon>Podila</taxon>
    </lineage>
</organism>
<feature type="transmembrane region" description="Helical" evidence="8">
    <location>
        <begin position="101"/>
        <end position="118"/>
    </location>
</feature>
<comment type="similarity">
    <text evidence="2">Belongs to the TMEM198 family.</text>
</comment>
<name>A0A9P5SEQ7_9FUNG</name>
<feature type="transmembrane region" description="Helical" evidence="8">
    <location>
        <begin position="151"/>
        <end position="167"/>
    </location>
</feature>
<evidence type="ECO:0000259" key="9">
    <source>
        <dbReference type="Pfam" id="PF13886"/>
    </source>
</evidence>
<keyword evidence="5 8" id="KW-0472">Membrane</keyword>
<feature type="region of interest" description="Disordered" evidence="7">
    <location>
        <begin position="314"/>
        <end position="351"/>
    </location>
</feature>
<evidence type="ECO:0000313" key="11">
    <source>
        <dbReference type="Proteomes" id="UP000696485"/>
    </source>
</evidence>
<accession>A0A9P5SEQ7</accession>
<dbReference type="InterPro" id="IPR025256">
    <property type="entry name" value="TM7S3/TM198-like_dom"/>
</dbReference>
<evidence type="ECO:0000256" key="6">
    <source>
        <dbReference type="ARBA" id="ARBA00049737"/>
    </source>
</evidence>
<feature type="domain" description="TM7S3/TM198-like" evidence="9">
    <location>
        <begin position="47"/>
        <end position="239"/>
    </location>
</feature>
<feature type="region of interest" description="Disordered" evidence="7">
    <location>
        <begin position="525"/>
        <end position="582"/>
    </location>
</feature>
<feature type="region of interest" description="Disordered" evidence="7">
    <location>
        <begin position="405"/>
        <end position="459"/>
    </location>
</feature>
<dbReference type="PANTHER" id="PTHR31247:SF5">
    <property type="entry name" value="DUF4203 DOMAIN-CONTAINING PROTEIN"/>
    <property type="match status" value="1"/>
</dbReference>
<feature type="transmembrane region" description="Helical" evidence="8">
    <location>
        <begin position="174"/>
        <end position="192"/>
    </location>
</feature>
<dbReference type="InterPro" id="IPR040236">
    <property type="entry name" value="TMEM198"/>
</dbReference>
<feature type="compositionally biased region" description="Pro residues" evidence="7">
    <location>
        <begin position="564"/>
        <end position="574"/>
    </location>
</feature>
<keyword evidence="4 8" id="KW-1133">Transmembrane helix</keyword>
<feature type="transmembrane region" description="Helical" evidence="8">
    <location>
        <begin position="222"/>
        <end position="242"/>
    </location>
</feature>
<feature type="compositionally biased region" description="Low complexity" evidence="7">
    <location>
        <begin position="545"/>
        <end position="563"/>
    </location>
</feature>
<feature type="transmembrane region" description="Helical" evidence="8">
    <location>
        <begin position="125"/>
        <end position="145"/>
    </location>
</feature>
<evidence type="ECO:0000256" key="5">
    <source>
        <dbReference type="ARBA" id="ARBA00023136"/>
    </source>
</evidence>
<proteinExistence type="inferred from homology"/>
<dbReference type="Pfam" id="PF13886">
    <property type="entry name" value="TM7S3_TM198"/>
    <property type="match status" value="1"/>
</dbReference>
<protein>
    <recommendedName>
        <fullName evidence="6">Transmembrane protein 198</fullName>
    </recommendedName>
</protein>
<evidence type="ECO:0000256" key="7">
    <source>
        <dbReference type="SAM" id="MobiDB-lite"/>
    </source>
</evidence>
<evidence type="ECO:0000256" key="2">
    <source>
        <dbReference type="ARBA" id="ARBA00006244"/>
    </source>
</evidence>
<dbReference type="PANTHER" id="PTHR31247">
    <property type="entry name" value="TRANSMEMBRANE PROTEIN 198 FAMILY MEMBER"/>
    <property type="match status" value="1"/>
</dbReference>
<keyword evidence="11" id="KW-1185">Reference proteome</keyword>
<feature type="transmembrane region" description="Helical" evidence="8">
    <location>
        <begin position="40"/>
        <end position="59"/>
    </location>
</feature>
<evidence type="ECO:0000313" key="10">
    <source>
        <dbReference type="EMBL" id="KAF9327488.1"/>
    </source>
</evidence>
<dbReference type="Proteomes" id="UP000696485">
    <property type="component" value="Unassembled WGS sequence"/>
</dbReference>
<dbReference type="GO" id="GO:0005886">
    <property type="term" value="C:plasma membrane"/>
    <property type="evidence" value="ECO:0007669"/>
    <property type="project" value="TreeGrafter"/>
</dbReference>
<dbReference type="EMBL" id="JAAAUY010000660">
    <property type="protein sequence ID" value="KAF9327488.1"/>
    <property type="molecule type" value="Genomic_DNA"/>
</dbReference>
<feature type="compositionally biased region" description="Polar residues" evidence="7">
    <location>
        <begin position="320"/>
        <end position="331"/>
    </location>
</feature>
<keyword evidence="3 8" id="KW-0812">Transmembrane</keyword>
<evidence type="ECO:0000256" key="3">
    <source>
        <dbReference type="ARBA" id="ARBA00022692"/>
    </source>
</evidence>
<feature type="transmembrane region" description="Helical" evidence="8">
    <location>
        <begin position="66"/>
        <end position="89"/>
    </location>
</feature>
<evidence type="ECO:0000256" key="4">
    <source>
        <dbReference type="ARBA" id="ARBA00022989"/>
    </source>
</evidence>
<evidence type="ECO:0000256" key="8">
    <source>
        <dbReference type="SAM" id="Phobius"/>
    </source>
</evidence>
<comment type="caution">
    <text evidence="10">The sequence shown here is derived from an EMBL/GenBank/DDBJ whole genome shotgun (WGS) entry which is preliminary data.</text>
</comment>